<feature type="transmembrane region" description="Helical" evidence="12">
    <location>
        <begin position="1264"/>
        <end position="1285"/>
    </location>
</feature>
<evidence type="ECO:0000256" key="4">
    <source>
        <dbReference type="ARBA" id="ARBA00022475"/>
    </source>
</evidence>
<evidence type="ECO:0000256" key="6">
    <source>
        <dbReference type="ARBA" id="ARBA00022741"/>
    </source>
</evidence>
<dbReference type="InterPro" id="IPR013525">
    <property type="entry name" value="ABC2_TM"/>
</dbReference>
<keyword evidence="7" id="KW-0067">ATP-binding</keyword>
<dbReference type="Pfam" id="PF06422">
    <property type="entry name" value="PDR_CDR"/>
    <property type="match status" value="1"/>
</dbReference>
<comment type="subcellular location">
    <subcellularLocation>
        <location evidence="1">Cell membrane</location>
        <topology evidence="1">Multi-pass membrane protein</topology>
    </subcellularLocation>
</comment>
<dbReference type="InterPro" id="IPR029481">
    <property type="entry name" value="ABC_trans_N"/>
</dbReference>
<organism evidence="14 15">
    <name type="scientific">Coniochaeta pulveracea</name>
    <dbReference type="NCBI Taxonomy" id="177199"/>
    <lineage>
        <taxon>Eukaryota</taxon>
        <taxon>Fungi</taxon>
        <taxon>Dikarya</taxon>
        <taxon>Ascomycota</taxon>
        <taxon>Pezizomycotina</taxon>
        <taxon>Sordariomycetes</taxon>
        <taxon>Sordariomycetidae</taxon>
        <taxon>Coniochaetales</taxon>
        <taxon>Coniochaetaceae</taxon>
        <taxon>Coniochaeta</taxon>
    </lineage>
</organism>
<dbReference type="CDD" id="cd03232">
    <property type="entry name" value="ABCG_PDR_domain2"/>
    <property type="match status" value="1"/>
</dbReference>
<dbReference type="SMART" id="SM00382">
    <property type="entry name" value="AAA"/>
    <property type="match status" value="2"/>
</dbReference>
<feature type="transmembrane region" description="Helical" evidence="12">
    <location>
        <begin position="1219"/>
        <end position="1244"/>
    </location>
</feature>
<feature type="region of interest" description="Disordered" evidence="11">
    <location>
        <begin position="761"/>
        <end position="803"/>
    </location>
</feature>
<comment type="similarity">
    <text evidence="2">Belongs to the ABC transporter superfamily. ABCG family. PDR (TC 3.A.1.205) subfamily.</text>
</comment>
<feature type="transmembrane region" description="Helical" evidence="12">
    <location>
        <begin position="1153"/>
        <end position="1171"/>
    </location>
</feature>
<feature type="transmembrane region" description="Helical" evidence="12">
    <location>
        <begin position="532"/>
        <end position="563"/>
    </location>
</feature>
<feature type="transmembrane region" description="Helical" evidence="12">
    <location>
        <begin position="608"/>
        <end position="625"/>
    </location>
</feature>
<dbReference type="InterPro" id="IPR027417">
    <property type="entry name" value="P-loop_NTPase"/>
</dbReference>
<evidence type="ECO:0000313" key="15">
    <source>
        <dbReference type="Proteomes" id="UP000275385"/>
    </source>
</evidence>
<dbReference type="GO" id="GO:0005524">
    <property type="term" value="F:ATP binding"/>
    <property type="evidence" value="ECO:0007669"/>
    <property type="project" value="UniProtKB-KW"/>
</dbReference>
<dbReference type="FunFam" id="3.40.50.300:FF:001465">
    <property type="entry name" value="ABC multidrug transporter (Eurofung)"/>
    <property type="match status" value="1"/>
</dbReference>
<dbReference type="InterPro" id="IPR003439">
    <property type="entry name" value="ABC_transporter-like_ATP-bd"/>
</dbReference>
<dbReference type="Pfam" id="PF19055">
    <property type="entry name" value="ABC2_membrane_7"/>
    <property type="match status" value="1"/>
</dbReference>
<dbReference type="PANTHER" id="PTHR19241">
    <property type="entry name" value="ATP-BINDING CASSETTE TRANSPORTER"/>
    <property type="match status" value="1"/>
</dbReference>
<evidence type="ECO:0000256" key="10">
    <source>
        <dbReference type="ARBA" id="ARBA00023180"/>
    </source>
</evidence>
<keyword evidence="5 12" id="KW-0812">Transmembrane</keyword>
<dbReference type="InterPro" id="IPR010929">
    <property type="entry name" value="PDR_CDR_ABC"/>
</dbReference>
<evidence type="ECO:0000256" key="1">
    <source>
        <dbReference type="ARBA" id="ARBA00004651"/>
    </source>
</evidence>
<dbReference type="GO" id="GO:0005886">
    <property type="term" value="C:plasma membrane"/>
    <property type="evidence" value="ECO:0007669"/>
    <property type="project" value="UniProtKB-SubCell"/>
</dbReference>
<evidence type="ECO:0000256" key="3">
    <source>
        <dbReference type="ARBA" id="ARBA00022448"/>
    </source>
</evidence>
<accession>A0A420Y0V0</accession>
<protein>
    <recommendedName>
        <fullName evidence="13">ABC transporter domain-containing protein</fullName>
    </recommendedName>
</protein>
<dbReference type="CDD" id="cd03233">
    <property type="entry name" value="ABCG_PDR_domain1"/>
    <property type="match status" value="1"/>
</dbReference>
<evidence type="ECO:0000256" key="2">
    <source>
        <dbReference type="ARBA" id="ARBA00006012"/>
    </source>
</evidence>
<keyword evidence="15" id="KW-1185">Reference proteome</keyword>
<evidence type="ECO:0000256" key="12">
    <source>
        <dbReference type="SAM" id="Phobius"/>
    </source>
</evidence>
<reference evidence="14 15" key="1">
    <citation type="submission" date="2018-08" db="EMBL/GenBank/DDBJ databases">
        <title>Draft genome of the lignicolous fungus Coniochaeta pulveracea.</title>
        <authorList>
            <person name="Borstlap C.J."/>
            <person name="De Witt R.N."/>
            <person name="Botha A."/>
            <person name="Volschenk H."/>
        </authorList>
    </citation>
    <scope>NUCLEOTIDE SEQUENCE [LARGE SCALE GENOMIC DNA]</scope>
    <source>
        <strain evidence="14 15">CAB683</strain>
    </source>
</reference>
<dbReference type="InterPro" id="IPR017871">
    <property type="entry name" value="ABC_transporter-like_CS"/>
</dbReference>
<proteinExistence type="inferred from homology"/>
<feature type="transmembrane region" description="Helical" evidence="12">
    <location>
        <begin position="1297"/>
        <end position="1315"/>
    </location>
</feature>
<dbReference type="OrthoDB" id="245989at2759"/>
<evidence type="ECO:0000256" key="7">
    <source>
        <dbReference type="ARBA" id="ARBA00022840"/>
    </source>
</evidence>
<keyword evidence="4" id="KW-1003">Cell membrane</keyword>
<feature type="compositionally biased region" description="Basic and acidic residues" evidence="11">
    <location>
        <begin position="26"/>
        <end position="66"/>
    </location>
</feature>
<dbReference type="FunFam" id="3.40.50.300:FF:000054">
    <property type="entry name" value="ABC multidrug transporter atrF"/>
    <property type="match status" value="1"/>
</dbReference>
<keyword evidence="8 12" id="KW-1133">Transmembrane helix</keyword>
<keyword evidence="3" id="KW-0813">Transport</keyword>
<name>A0A420Y0V0_9PEZI</name>
<dbReference type="InterPro" id="IPR003593">
    <property type="entry name" value="AAA+_ATPase"/>
</dbReference>
<feature type="transmembrane region" description="Helical" evidence="12">
    <location>
        <begin position="575"/>
        <end position="596"/>
    </location>
</feature>
<feature type="domain" description="ABC transporter" evidence="13">
    <location>
        <begin position="816"/>
        <end position="1059"/>
    </location>
</feature>
<keyword evidence="9 12" id="KW-0472">Membrane</keyword>
<feature type="domain" description="ABC transporter" evidence="13">
    <location>
        <begin position="97"/>
        <end position="352"/>
    </location>
</feature>
<feature type="compositionally biased region" description="Basic and acidic residues" evidence="11">
    <location>
        <begin position="788"/>
        <end position="803"/>
    </location>
</feature>
<evidence type="ECO:0000256" key="9">
    <source>
        <dbReference type="ARBA" id="ARBA00023136"/>
    </source>
</evidence>
<comment type="caution">
    <text evidence="14">The sequence shown here is derived from an EMBL/GenBank/DDBJ whole genome shotgun (WGS) entry which is preliminary data.</text>
</comment>
<evidence type="ECO:0000256" key="5">
    <source>
        <dbReference type="ARBA" id="ARBA00022692"/>
    </source>
</evidence>
<dbReference type="Proteomes" id="UP000275385">
    <property type="component" value="Unassembled WGS sequence"/>
</dbReference>
<feature type="transmembrane region" description="Helical" evidence="12">
    <location>
        <begin position="462"/>
        <end position="481"/>
    </location>
</feature>
<dbReference type="InterPro" id="IPR034001">
    <property type="entry name" value="ABCG_PDR_1"/>
</dbReference>
<gene>
    <name evidence="14" type="ORF">DL546_002729</name>
</gene>
<dbReference type="Pfam" id="PF14510">
    <property type="entry name" value="ABC_trans_N"/>
    <property type="match status" value="1"/>
</dbReference>
<dbReference type="Gene3D" id="3.40.50.300">
    <property type="entry name" value="P-loop containing nucleotide triphosphate hydrolases"/>
    <property type="match status" value="2"/>
</dbReference>
<dbReference type="GO" id="GO:0140359">
    <property type="term" value="F:ABC-type transporter activity"/>
    <property type="evidence" value="ECO:0007669"/>
    <property type="project" value="InterPro"/>
</dbReference>
<evidence type="ECO:0000259" key="13">
    <source>
        <dbReference type="PROSITE" id="PS50893"/>
    </source>
</evidence>
<dbReference type="GO" id="GO:0016887">
    <property type="term" value="F:ATP hydrolysis activity"/>
    <property type="evidence" value="ECO:0007669"/>
    <property type="project" value="InterPro"/>
</dbReference>
<dbReference type="EMBL" id="QVQW01000072">
    <property type="protein sequence ID" value="RKU41554.1"/>
    <property type="molecule type" value="Genomic_DNA"/>
</dbReference>
<dbReference type="Pfam" id="PF00005">
    <property type="entry name" value="ABC_tran"/>
    <property type="match status" value="2"/>
</dbReference>
<dbReference type="PROSITE" id="PS00211">
    <property type="entry name" value="ABC_TRANSPORTER_1"/>
    <property type="match status" value="1"/>
</dbReference>
<feature type="region of interest" description="Disordered" evidence="11">
    <location>
        <begin position="1"/>
        <end position="72"/>
    </location>
</feature>
<dbReference type="SUPFAM" id="SSF52540">
    <property type="entry name" value="P-loop containing nucleoside triphosphate hydrolases"/>
    <property type="match status" value="2"/>
</dbReference>
<keyword evidence="10" id="KW-0325">Glycoprotein</keyword>
<dbReference type="InterPro" id="IPR043926">
    <property type="entry name" value="ABCG_dom"/>
</dbReference>
<evidence type="ECO:0000256" key="11">
    <source>
        <dbReference type="SAM" id="MobiDB-lite"/>
    </source>
</evidence>
<sequence length="1470" mass="164972">MESDNGTLSRLERERQRSDSSSSYDSRSRSISDSSSDNRPELKKQQTRSGWDKKPKLVENRKRDEESGIPPQELGVTWKDLTVKAVSSEAAIQENVVSQFNIPRKVKESRHKPPLKTILDSSHGCVKPGEMLLVLGRPGSGCTTLLSILANRRAGYSSVEGQVHYGSMDAKEAKSYRGQIIMNTEEELFFPTLTVGQTMDFASRLKVPYKLPEGVKSKEQLRQETLDFLLKAMGMEHTYDTKVGNEYVRGVSGGERKRVSIIECMATKGSVYCWDNSTRGLDASTALEWTKGVRAMTDVLGLTSIVTLYQAGNGIYDLFDKVLLLESGKEVFYGPLKEARPFMEDLGFICREGSNVADYLTGALSPKERLIKKGFENKFPRNADALREVYEKSDIHKRMIEEYDYPTTDEAKKKTDLFQESVRIEKHKHIRNDSPLTVSFGSQVKACVIRQYQIIWGDKPTFLIKQFVTLVQALIAGSLFYNKASDTNSGLLFSRSGALFFSLLHNALMAMSEVTDSFSGRPVMTKHKTFGLYHPAAFCIAQITADIPIIIFQITIFTLPVYFMSGLTMAADIFFTYWIIVFAVTMCMTAFFRAVGAAFPTFDAASKVSGFAISALIVYNGYMIWKPQMHPWLGWIYWLDPLAYGFNALLSNEFHNKIIPCTAVNLVPNGPGYSDPGHQACAGVGGSVPGETTVQGDAYLASLSYSHSTLWRNFGIVWAYWVLFVAITIFFTMRWKPSSESGPSLLIPREKAKVAGRLLEDEENQATETPPNEKTGNHSGDETAVETEVEKGTKEKLKEGNKDDLEENLMSNTSVFTWKNLTYTVKTPSGDRVLLDDVMGWVKPGMLGALMGASGAGKTTLLDVLAQRKTEGTIHGTVLVDGRPLPVSFQRSAGYCEQLDVHEPYATVREALEFSALLRQGRDVLKEEKLKYVDTIIDLLELHDLADTLIGRVGAGLTVEQRKRVTIGVELVAKPSILTFLDEPTSGLDGQSAFNTMRFLRKLADSGQAVLVTIHQPSAQLFAQFDTLLLLAQGGKMVYFGDIGENAQTIKEYFARHDLPCPDDANPAEHMIDVVSGSLGRGRDWNKIWLESPEAKEVEKQLDQIVKDAESKPPNTHDDGHEFAMPLWQQIKIVTHRANVSIFRNVDYLNNKFALHVGSALFNGFSFWMLGDRVQDMQLKMFTVFQFIFVAPGVIAQLQPLFIERRDIFEARERKSKTYSWIAFVSGLVVSEMPYLVICGFLYFVCWYYTVGFPNEANRAGGTFFIMIFYEFVYTGIGQFVAAYAPNAVFASLCNPLLIGVLVSFCGVLVPYAQIQPFWRYWIYWYVLLIFSSPTHRHQPHHSNISPNRLNPFNYLIGGMLTFDIWNTPVNCAEQEFARFDPPNGTTCGQYLANYLQGMGRASNLVNPDATEQCRVCQYTTASDYLTRMNLNHQYYAWRDACIVVIFAVSSYAMVFALMKLRTKTSKKAE</sequence>
<evidence type="ECO:0000313" key="14">
    <source>
        <dbReference type="EMBL" id="RKU41554.1"/>
    </source>
</evidence>
<feature type="transmembrane region" description="Helical" evidence="12">
    <location>
        <begin position="710"/>
        <end position="731"/>
    </location>
</feature>
<dbReference type="STRING" id="177199.A0A420Y0V0"/>
<keyword evidence="6" id="KW-0547">Nucleotide-binding</keyword>
<feature type="transmembrane region" description="Helical" evidence="12">
    <location>
        <begin position="1436"/>
        <end position="1458"/>
    </location>
</feature>
<dbReference type="Pfam" id="PF01061">
    <property type="entry name" value="ABC2_membrane"/>
    <property type="match status" value="2"/>
</dbReference>
<feature type="transmembrane region" description="Helical" evidence="12">
    <location>
        <begin position="1177"/>
        <end position="1198"/>
    </location>
</feature>
<dbReference type="InterPro" id="IPR034003">
    <property type="entry name" value="ABCG_PDR_2"/>
</dbReference>
<evidence type="ECO:0000256" key="8">
    <source>
        <dbReference type="ARBA" id="ARBA00022989"/>
    </source>
</evidence>
<dbReference type="PROSITE" id="PS50893">
    <property type="entry name" value="ABC_TRANSPORTER_2"/>
    <property type="match status" value="2"/>
</dbReference>